<dbReference type="InterPro" id="IPR036265">
    <property type="entry name" value="HIT-like_sf"/>
</dbReference>
<feature type="active site" description="Tele-AMP-histidine intermediate" evidence="1">
    <location>
        <position position="96"/>
    </location>
</feature>
<feature type="domain" description="HIT" evidence="4">
    <location>
        <begin position="6"/>
        <end position="110"/>
    </location>
</feature>
<evidence type="ECO:0000256" key="1">
    <source>
        <dbReference type="PIRSR" id="PIRSR601310-1"/>
    </source>
</evidence>
<dbReference type="PRINTS" id="PR00332">
    <property type="entry name" value="HISTRIAD"/>
</dbReference>
<evidence type="ECO:0000313" key="5">
    <source>
        <dbReference type="EMBL" id="PIR40344.1"/>
    </source>
</evidence>
<evidence type="ECO:0000256" key="3">
    <source>
        <dbReference type="PROSITE-ProRule" id="PRU00464"/>
    </source>
</evidence>
<dbReference type="PROSITE" id="PS51084">
    <property type="entry name" value="HIT_2"/>
    <property type="match status" value="1"/>
</dbReference>
<sequence>MMENCIFCKIIEKKIPSHIIDEDDKLIVLLSLENHPLIVPKSHITDIFSLDNEIGALIMKKAIKIAKATKDGLNCDGIYLAQANGKAAGQDVFHYHLHLYPKWNNKEENHLAEKKEILVSKIKAKL</sequence>
<dbReference type="AlphaFoldDB" id="A0A2H0R2T5"/>
<dbReference type="GO" id="GO:0016787">
    <property type="term" value="F:hydrolase activity"/>
    <property type="evidence" value="ECO:0007669"/>
    <property type="project" value="UniProtKB-KW"/>
</dbReference>
<dbReference type="PANTHER" id="PTHR46648:SF1">
    <property type="entry name" value="ADENOSINE 5'-MONOPHOSPHORAMIDASE HNT1"/>
    <property type="match status" value="1"/>
</dbReference>
<evidence type="ECO:0000313" key="6">
    <source>
        <dbReference type="Proteomes" id="UP000230828"/>
    </source>
</evidence>
<evidence type="ECO:0000256" key="2">
    <source>
        <dbReference type="PIRSR" id="PIRSR601310-3"/>
    </source>
</evidence>
<keyword evidence="5" id="KW-0378">Hydrolase</keyword>
<dbReference type="GO" id="GO:0009117">
    <property type="term" value="P:nucleotide metabolic process"/>
    <property type="evidence" value="ECO:0007669"/>
    <property type="project" value="TreeGrafter"/>
</dbReference>
<dbReference type="InterPro" id="IPR001310">
    <property type="entry name" value="Histidine_triad_HIT"/>
</dbReference>
<dbReference type="Gene3D" id="3.30.428.10">
    <property type="entry name" value="HIT-like"/>
    <property type="match status" value="1"/>
</dbReference>
<name>A0A2H0R2T5_9BACT</name>
<proteinExistence type="predicted"/>
<evidence type="ECO:0000259" key="4">
    <source>
        <dbReference type="PROSITE" id="PS51084"/>
    </source>
</evidence>
<comment type="caution">
    <text evidence="5">The sequence shown here is derived from an EMBL/GenBank/DDBJ whole genome shotgun (WGS) entry which is preliminary data.</text>
</comment>
<feature type="short sequence motif" description="Histidine triad motif" evidence="2 3">
    <location>
        <begin position="94"/>
        <end position="98"/>
    </location>
</feature>
<dbReference type="Proteomes" id="UP000230828">
    <property type="component" value="Unassembled WGS sequence"/>
</dbReference>
<dbReference type="Pfam" id="PF01230">
    <property type="entry name" value="HIT"/>
    <property type="match status" value="1"/>
</dbReference>
<dbReference type="EMBL" id="PCXM01000005">
    <property type="protein sequence ID" value="PIR40344.1"/>
    <property type="molecule type" value="Genomic_DNA"/>
</dbReference>
<protein>
    <submittedName>
        <fullName evidence="5">HIT family hydrolase</fullName>
    </submittedName>
</protein>
<organism evidence="5 6">
    <name type="scientific">Candidatus Zambryskibacteria bacterium CG10_big_fil_rev_8_21_14_0_10_34_34</name>
    <dbReference type="NCBI Taxonomy" id="1975114"/>
    <lineage>
        <taxon>Bacteria</taxon>
        <taxon>Candidatus Zambryskiibacteriota</taxon>
    </lineage>
</organism>
<dbReference type="PANTHER" id="PTHR46648">
    <property type="entry name" value="HIT FAMILY PROTEIN 1"/>
    <property type="match status" value="1"/>
</dbReference>
<reference evidence="5 6" key="1">
    <citation type="submission" date="2017-09" db="EMBL/GenBank/DDBJ databases">
        <title>Depth-based differentiation of microbial function through sediment-hosted aquifers and enrichment of novel symbionts in the deep terrestrial subsurface.</title>
        <authorList>
            <person name="Probst A.J."/>
            <person name="Ladd B."/>
            <person name="Jarett J.K."/>
            <person name="Geller-Mcgrath D.E."/>
            <person name="Sieber C.M."/>
            <person name="Emerson J.B."/>
            <person name="Anantharaman K."/>
            <person name="Thomas B.C."/>
            <person name="Malmstrom R."/>
            <person name="Stieglmeier M."/>
            <person name="Klingl A."/>
            <person name="Woyke T."/>
            <person name="Ryan C.M."/>
            <person name="Banfield J.F."/>
        </authorList>
    </citation>
    <scope>NUCLEOTIDE SEQUENCE [LARGE SCALE GENOMIC DNA]</scope>
    <source>
        <strain evidence="5">CG10_big_fil_rev_8_21_14_0_10_34_34</strain>
    </source>
</reference>
<dbReference type="SUPFAM" id="SSF54197">
    <property type="entry name" value="HIT-like"/>
    <property type="match status" value="1"/>
</dbReference>
<accession>A0A2H0R2T5</accession>
<gene>
    <name evidence="5" type="ORF">COV33_00265</name>
</gene>
<dbReference type="InterPro" id="IPR011146">
    <property type="entry name" value="HIT-like"/>
</dbReference>